<reference evidence="2" key="2">
    <citation type="submission" date="2015-01" db="EMBL/GenBank/DDBJ databases">
        <title>Evolutionary Origins and Diversification of the Mycorrhizal Mutualists.</title>
        <authorList>
            <consortium name="DOE Joint Genome Institute"/>
            <consortium name="Mycorrhizal Genomics Consortium"/>
            <person name="Kohler A."/>
            <person name="Kuo A."/>
            <person name="Nagy L.G."/>
            <person name="Floudas D."/>
            <person name="Copeland A."/>
            <person name="Barry K.W."/>
            <person name="Cichocki N."/>
            <person name="Veneault-Fourrey C."/>
            <person name="LaButti K."/>
            <person name="Lindquist E.A."/>
            <person name="Lipzen A."/>
            <person name="Lundell T."/>
            <person name="Morin E."/>
            <person name="Murat C."/>
            <person name="Riley R."/>
            <person name="Ohm R."/>
            <person name="Sun H."/>
            <person name="Tunlid A."/>
            <person name="Henrissat B."/>
            <person name="Grigoriev I.V."/>
            <person name="Hibbett D.S."/>
            <person name="Martin F."/>
        </authorList>
    </citation>
    <scope>NUCLEOTIDE SEQUENCE [LARGE SCALE GENOMIC DNA]</scope>
    <source>
        <strain evidence="2">Zn</strain>
    </source>
</reference>
<dbReference type="STRING" id="913774.A0A0C3GZT5"/>
<dbReference type="AlphaFoldDB" id="A0A0C3GZT5"/>
<dbReference type="InParanoid" id="A0A0C3GZT5"/>
<dbReference type="OrthoDB" id="5429770at2759"/>
<dbReference type="HOGENOM" id="CLU_013866_5_2_1"/>
<name>A0A0C3GZT5_OIDMZ</name>
<dbReference type="Proteomes" id="UP000054321">
    <property type="component" value="Unassembled WGS sequence"/>
</dbReference>
<gene>
    <name evidence="1" type="ORF">OIDMADRAFT_123303</name>
</gene>
<keyword evidence="2" id="KW-1185">Reference proteome</keyword>
<dbReference type="PANTHER" id="PTHR38791">
    <property type="entry name" value="ZN(II)2CYS6 TRANSCRIPTION FACTOR (EUROFUNG)-RELATED-RELATED"/>
    <property type="match status" value="1"/>
</dbReference>
<proteinExistence type="predicted"/>
<dbReference type="InterPro" id="IPR021858">
    <property type="entry name" value="Fun_TF"/>
</dbReference>
<dbReference type="PANTHER" id="PTHR38791:SF1">
    <property type="entry name" value="TRANSCRIPTION FACTOR, PUTATIVE-RELATED"/>
    <property type="match status" value="1"/>
</dbReference>
<evidence type="ECO:0000313" key="1">
    <source>
        <dbReference type="EMBL" id="KIN01481.1"/>
    </source>
</evidence>
<dbReference type="InterPro" id="IPR053175">
    <property type="entry name" value="DHMBA_Reg_Transcription_Factor"/>
</dbReference>
<protein>
    <recommendedName>
        <fullName evidence="3">Transcription factor domain-containing protein</fullName>
    </recommendedName>
</protein>
<dbReference type="EMBL" id="KN832876">
    <property type="protein sequence ID" value="KIN01481.1"/>
    <property type="molecule type" value="Genomic_DNA"/>
</dbReference>
<reference evidence="1 2" key="1">
    <citation type="submission" date="2014-04" db="EMBL/GenBank/DDBJ databases">
        <authorList>
            <consortium name="DOE Joint Genome Institute"/>
            <person name="Kuo A."/>
            <person name="Martino E."/>
            <person name="Perotto S."/>
            <person name="Kohler A."/>
            <person name="Nagy L.G."/>
            <person name="Floudas D."/>
            <person name="Copeland A."/>
            <person name="Barry K.W."/>
            <person name="Cichocki N."/>
            <person name="Veneault-Fourrey C."/>
            <person name="LaButti K."/>
            <person name="Lindquist E.A."/>
            <person name="Lipzen A."/>
            <person name="Lundell T."/>
            <person name="Morin E."/>
            <person name="Murat C."/>
            <person name="Sun H."/>
            <person name="Tunlid A."/>
            <person name="Henrissat B."/>
            <person name="Grigoriev I.V."/>
            <person name="Hibbett D.S."/>
            <person name="Martin F."/>
            <person name="Nordberg H.P."/>
            <person name="Cantor M.N."/>
            <person name="Hua S.X."/>
        </authorList>
    </citation>
    <scope>NUCLEOTIDE SEQUENCE [LARGE SCALE GENOMIC DNA]</scope>
    <source>
        <strain evidence="1 2">Zn</strain>
    </source>
</reference>
<accession>A0A0C3GZT5</accession>
<evidence type="ECO:0008006" key="3">
    <source>
        <dbReference type="Google" id="ProtNLM"/>
    </source>
</evidence>
<dbReference type="Pfam" id="PF11951">
    <property type="entry name" value="Fungal_trans_2"/>
    <property type="match status" value="1"/>
</dbReference>
<sequence length="454" mass="50469">MVFRGKPSKACQRCRDRRLKHGEAIEPRSLAPSLELQARDAFFAFHVTKVSRSWDFLEQFSDPIRSPEHLALSIDAVSLAYLSHQVSSDVALLIATEKYVLALRMTNKALQSPELATKDTTLLAALLLDLFEKITNITHGSGSWMGHVTGALALVKLRGLEKFQDPSALRVLMRLSNNLIISCCAAARRVPLGLIELRDHVAKYLEPKSLKWDLSTLIISYTNLCSDIKSGNFSNDYYVEASLELDARFEAICLNAPASWQYRTGYLDQKTERCFTSHFDIYPGRHVAQAWNVIRLVRILLNEYILENSRAPSKELPDACSPSVARGKIATLALEICASVPQYVDCFGIARGILQMGENFQHSGVLDMAVNKTAHVHTPAENLACYILIFPLAVAGQSVASPKGLKSWIINELRYMANHFDIRNAEVVARILEGGALTSPWDVYALLGSYAFVA</sequence>
<organism evidence="1 2">
    <name type="scientific">Oidiodendron maius (strain Zn)</name>
    <dbReference type="NCBI Taxonomy" id="913774"/>
    <lineage>
        <taxon>Eukaryota</taxon>
        <taxon>Fungi</taxon>
        <taxon>Dikarya</taxon>
        <taxon>Ascomycota</taxon>
        <taxon>Pezizomycotina</taxon>
        <taxon>Leotiomycetes</taxon>
        <taxon>Leotiomycetes incertae sedis</taxon>
        <taxon>Myxotrichaceae</taxon>
        <taxon>Oidiodendron</taxon>
    </lineage>
</organism>
<evidence type="ECO:0000313" key="2">
    <source>
        <dbReference type="Proteomes" id="UP000054321"/>
    </source>
</evidence>